<organism evidence="3 4">
    <name type="scientific">Natrarchaeobius chitinivorans</name>
    <dbReference type="NCBI Taxonomy" id="1679083"/>
    <lineage>
        <taxon>Archaea</taxon>
        <taxon>Methanobacteriati</taxon>
        <taxon>Methanobacteriota</taxon>
        <taxon>Stenosarchaea group</taxon>
        <taxon>Halobacteria</taxon>
        <taxon>Halobacteriales</taxon>
        <taxon>Natrialbaceae</taxon>
        <taxon>Natrarchaeobius</taxon>
    </lineage>
</organism>
<dbReference type="RefSeq" id="WP_124195479.1">
    <property type="nucleotide sequence ID" value="NZ_REGA01000007.1"/>
</dbReference>
<keyword evidence="3" id="KW-0540">Nuclease</keyword>
<dbReference type="OrthoDB" id="11638at2157"/>
<keyword evidence="4" id="KW-1185">Reference proteome</keyword>
<evidence type="ECO:0000256" key="1">
    <source>
        <dbReference type="ARBA" id="ARBA00022801"/>
    </source>
</evidence>
<dbReference type="InterPro" id="IPR029052">
    <property type="entry name" value="Metallo-depent_PP-like"/>
</dbReference>
<keyword evidence="3" id="KW-0269">Exonuclease</keyword>
<dbReference type="SUPFAM" id="SSF56300">
    <property type="entry name" value="Metallo-dependent phosphatases"/>
    <property type="match status" value="1"/>
</dbReference>
<dbReference type="CDD" id="cd00840">
    <property type="entry name" value="MPP_Mre11_N"/>
    <property type="match status" value="1"/>
</dbReference>
<dbReference type="InterPro" id="IPR041796">
    <property type="entry name" value="Mre11_N"/>
</dbReference>
<evidence type="ECO:0000259" key="2">
    <source>
        <dbReference type="Pfam" id="PF00149"/>
    </source>
</evidence>
<dbReference type="Gene3D" id="3.60.21.10">
    <property type="match status" value="1"/>
</dbReference>
<dbReference type="Pfam" id="PF00149">
    <property type="entry name" value="Metallophos"/>
    <property type="match status" value="1"/>
</dbReference>
<comment type="caution">
    <text evidence="3">The sequence shown here is derived from an EMBL/GenBank/DDBJ whole genome shotgun (WGS) entry which is preliminary data.</text>
</comment>
<dbReference type="AlphaFoldDB" id="A0A3N6P891"/>
<keyword evidence="1" id="KW-0378">Hydrolase</keyword>
<protein>
    <submittedName>
        <fullName evidence="3">DNA repair exonuclease</fullName>
    </submittedName>
</protein>
<evidence type="ECO:0000313" key="3">
    <source>
        <dbReference type="EMBL" id="RQG94819.1"/>
    </source>
</evidence>
<feature type="domain" description="Calcineurin-like phosphoesterase" evidence="2">
    <location>
        <begin position="7"/>
        <end position="201"/>
    </location>
</feature>
<accession>A0A3N6P891</accession>
<reference evidence="3 4" key="1">
    <citation type="submission" date="2018-10" db="EMBL/GenBank/DDBJ databases">
        <title>Natrarchaeobius chitinivorans gen. nov., sp. nov., and Natrarchaeobius haloalkaliphilus sp. nov., alkaliphilic, chitin-utilizing haloarchaea from hypersaline alkaline lakes.</title>
        <authorList>
            <person name="Sorokin D.Y."/>
            <person name="Elcheninov A.G."/>
            <person name="Kostrikina N.A."/>
            <person name="Bale N.J."/>
            <person name="Sinninghe Damste J.S."/>
            <person name="Khijniak T.V."/>
            <person name="Kublanov I.V."/>
            <person name="Toshchakov S.V."/>
        </authorList>
    </citation>
    <scope>NUCLEOTIDE SEQUENCE [LARGE SCALE GENOMIC DNA]</scope>
    <source>
        <strain evidence="3 4">AArcht4T</strain>
    </source>
</reference>
<dbReference type="InterPro" id="IPR004843">
    <property type="entry name" value="Calcineurin-like_PHP"/>
</dbReference>
<dbReference type="Proteomes" id="UP000282323">
    <property type="component" value="Unassembled WGS sequence"/>
</dbReference>
<evidence type="ECO:0000313" key="4">
    <source>
        <dbReference type="Proteomes" id="UP000282323"/>
    </source>
</evidence>
<name>A0A3N6P891_NATCH</name>
<proteinExistence type="predicted"/>
<gene>
    <name evidence="3" type="ORF">EA473_09960</name>
</gene>
<dbReference type="InterPro" id="IPR050535">
    <property type="entry name" value="DNA_Repair-Maintenance_Comp"/>
</dbReference>
<dbReference type="PANTHER" id="PTHR30337">
    <property type="entry name" value="COMPONENT OF ATP-DEPENDENT DSDNA EXONUCLEASE"/>
    <property type="match status" value="1"/>
</dbReference>
<dbReference type="EMBL" id="REGA01000007">
    <property type="protein sequence ID" value="RQG94819.1"/>
    <property type="molecule type" value="Genomic_DNA"/>
</dbReference>
<dbReference type="GO" id="GO:0004527">
    <property type="term" value="F:exonuclease activity"/>
    <property type="evidence" value="ECO:0007669"/>
    <property type="project" value="UniProtKB-KW"/>
</dbReference>
<sequence>MVRDEITILCTGDIHLGRHSSRIPKDLDSPEFSPTAVWRDIVREAIKRDVDAVAISGDVADRENKYFEAYGAFEDGAARLDAADIPVVAVAGNHDFDVFPRIQRDLELESLHLLGEDGTWDYWTLERDGQPLVRFDGWSFPDEHVYESPLESYDLPDSNVPRIGVLHADLGSRESPYAPVELADLREKPVMAWLLGHIHRPSIPNKSNPLVCYPGSPQALDPGESGPHGPWLLSIDSNDQPAVERIPLSTVRYDTLEIDVSGIEDPKAAMPKISDRLREHVESLSGHGSLELILPCIRLMGRTEAHADLVDRSDAIREQLGTRAGSADVRIEAVEVDTRPEVDLEERATGDDAVAAVAKLLIELKNGELSDENERLLGESLDAMRQAHNASAYTVLRQETDIDRPDRDDAIETLETQARLVLDTLLEQTEAEA</sequence>